<organism evidence="1 2">
    <name type="scientific">Rotaria sordida</name>
    <dbReference type="NCBI Taxonomy" id="392033"/>
    <lineage>
        <taxon>Eukaryota</taxon>
        <taxon>Metazoa</taxon>
        <taxon>Spiralia</taxon>
        <taxon>Gnathifera</taxon>
        <taxon>Rotifera</taxon>
        <taxon>Eurotatoria</taxon>
        <taxon>Bdelloidea</taxon>
        <taxon>Philodinida</taxon>
        <taxon>Philodinidae</taxon>
        <taxon>Rotaria</taxon>
    </lineage>
</organism>
<name>A0A815ZGQ7_9BILA</name>
<feature type="non-terminal residue" evidence="1">
    <location>
        <position position="1"/>
    </location>
</feature>
<sequence>YSKNNRTNQNIREAYSKVGSDILQLLGFEKNDSIKRMDNIIQFETELAIVNCKLIIF</sequence>
<accession>A0A815ZGQ7</accession>
<gene>
    <name evidence="1" type="ORF">SEV965_LOCUS39949</name>
</gene>
<dbReference type="Gene3D" id="1.10.1380.10">
    <property type="entry name" value="Neutral endopeptidase , domain2"/>
    <property type="match status" value="1"/>
</dbReference>
<dbReference type="EMBL" id="CAJNOU010019858">
    <property type="protein sequence ID" value="CAF1583893.1"/>
    <property type="molecule type" value="Genomic_DNA"/>
</dbReference>
<protein>
    <submittedName>
        <fullName evidence="1">Uncharacterized protein</fullName>
    </submittedName>
</protein>
<dbReference type="AlphaFoldDB" id="A0A815ZGQ7"/>
<reference evidence="1" key="1">
    <citation type="submission" date="2021-02" db="EMBL/GenBank/DDBJ databases">
        <authorList>
            <person name="Nowell W R."/>
        </authorList>
    </citation>
    <scope>NUCLEOTIDE SEQUENCE</scope>
</reference>
<dbReference type="Proteomes" id="UP000663889">
    <property type="component" value="Unassembled WGS sequence"/>
</dbReference>
<proteinExistence type="predicted"/>
<comment type="caution">
    <text evidence="1">The sequence shown here is derived from an EMBL/GenBank/DDBJ whole genome shotgun (WGS) entry which is preliminary data.</text>
</comment>
<dbReference type="InterPro" id="IPR042089">
    <property type="entry name" value="Peptidase_M13_dom_2"/>
</dbReference>
<evidence type="ECO:0000313" key="2">
    <source>
        <dbReference type="Proteomes" id="UP000663889"/>
    </source>
</evidence>
<evidence type="ECO:0000313" key="1">
    <source>
        <dbReference type="EMBL" id="CAF1583893.1"/>
    </source>
</evidence>